<dbReference type="InterPro" id="IPR032710">
    <property type="entry name" value="NTF2-like_dom_sf"/>
</dbReference>
<dbReference type="Gene3D" id="3.10.450.50">
    <property type="match status" value="1"/>
</dbReference>
<dbReference type="EMBL" id="CP045851">
    <property type="protein sequence ID" value="QGG93860.1"/>
    <property type="molecule type" value="Genomic_DNA"/>
</dbReference>
<evidence type="ECO:0000313" key="3">
    <source>
        <dbReference type="Proteomes" id="UP000334019"/>
    </source>
</evidence>
<protein>
    <recommendedName>
        <fullName evidence="1">SnoaL-like domain-containing protein</fullName>
    </recommendedName>
</protein>
<name>A0A5Q2RJ48_9ACTN</name>
<sequence>MGGWEGPRPQEIHVTEHRRTVERYFDGFRASDHPGVLSLLTDDVVWELPGFKHLVGKDAFDGEIENPAFEGPPDLDVDRVVEDGDVVVAIGRGRSRQRSGDEHRFAFCDVFTFSGDLIGRVESYVVPLAAD</sequence>
<dbReference type="Proteomes" id="UP000334019">
    <property type="component" value="Chromosome"/>
</dbReference>
<proteinExistence type="predicted"/>
<organism evidence="2 3">
    <name type="scientific">Actinomarinicola tropica</name>
    <dbReference type="NCBI Taxonomy" id="2789776"/>
    <lineage>
        <taxon>Bacteria</taxon>
        <taxon>Bacillati</taxon>
        <taxon>Actinomycetota</taxon>
        <taxon>Acidimicrobiia</taxon>
        <taxon>Acidimicrobiales</taxon>
        <taxon>Iamiaceae</taxon>
        <taxon>Actinomarinicola</taxon>
    </lineage>
</organism>
<accession>A0A5Q2RJ48</accession>
<dbReference type="Pfam" id="PF12680">
    <property type="entry name" value="SnoaL_2"/>
    <property type="match status" value="1"/>
</dbReference>
<evidence type="ECO:0000313" key="2">
    <source>
        <dbReference type="EMBL" id="QGG93860.1"/>
    </source>
</evidence>
<reference evidence="2 3" key="1">
    <citation type="submission" date="2019-11" db="EMBL/GenBank/DDBJ databases">
        <authorList>
            <person name="He Y."/>
        </authorList>
    </citation>
    <scope>NUCLEOTIDE SEQUENCE [LARGE SCALE GENOMIC DNA]</scope>
    <source>
        <strain evidence="2 3">SCSIO 58843</strain>
    </source>
</reference>
<evidence type="ECO:0000259" key="1">
    <source>
        <dbReference type="Pfam" id="PF12680"/>
    </source>
</evidence>
<dbReference type="AlphaFoldDB" id="A0A5Q2RJ48"/>
<dbReference type="SUPFAM" id="SSF54427">
    <property type="entry name" value="NTF2-like"/>
    <property type="match status" value="1"/>
</dbReference>
<gene>
    <name evidence="2" type="ORF">GH723_01345</name>
</gene>
<feature type="domain" description="SnoaL-like" evidence="1">
    <location>
        <begin position="21"/>
        <end position="118"/>
    </location>
</feature>
<keyword evidence="3" id="KW-1185">Reference proteome</keyword>
<dbReference type="KEGG" id="atq:GH723_01345"/>
<dbReference type="InterPro" id="IPR037401">
    <property type="entry name" value="SnoaL-like"/>
</dbReference>